<evidence type="ECO:0000256" key="5">
    <source>
        <dbReference type="ARBA" id="ARBA00022679"/>
    </source>
</evidence>
<keyword evidence="4" id="KW-0597">Phosphoprotein</keyword>
<dbReference type="GO" id="GO:0009927">
    <property type="term" value="F:histidine phosphotransfer kinase activity"/>
    <property type="evidence" value="ECO:0007669"/>
    <property type="project" value="TreeGrafter"/>
</dbReference>
<dbReference type="PROSITE" id="PS50109">
    <property type="entry name" value="HIS_KIN"/>
    <property type="match status" value="1"/>
</dbReference>
<dbReference type="GO" id="GO:0005886">
    <property type="term" value="C:plasma membrane"/>
    <property type="evidence" value="ECO:0007669"/>
    <property type="project" value="TreeGrafter"/>
</dbReference>
<reference evidence="12" key="1">
    <citation type="submission" date="2017-08" db="EMBL/GenBank/DDBJ databases">
        <authorList>
            <person name="Imhoff J.F."/>
            <person name="Rahn T."/>
            <person name="Kuenzel S."/>
            <person name="Neulinger S.C."/>
        </authorList>
    </citation>
    <scope>NUCLEOTIDE SEQUENCE</scope>
    <source>
        <strain evidence="12">DSM 9154</strain>
    </source>
</reference>
<dbReference type="SMART" id="SM01079">
    <property type="entry name" value="CHASE"/>
    <property type="match status" value="1"/>
</dbReference>
<dbReference type="CDD" id="cd00082">
    <property type="entry name" value="HisKA"/>
    <property type="match status" value="1"/>
</dbReference>
<evidence type="ECO:0000256" key="3">
    <source>
        <dbReference type="ARBA" id="ARBA00012438"/>
    </source>
</evidence>
<dbReference type="InterPro" id="IPR003661">
    <property type="entry name" value="HisK_dim/P_dom"/>
</dbReference>
<dbReference type="SMART" id="SM00387">
    <property type="entry name" value="HATPase_c"/>
    <property type="match status" value="1"/>
</dbReference>
<feature type="domain" description="CHASE" evidence="11">
    <location>
        <begin position="185"/>
        <end position="292"/>
    </location>
</feature>
<keyword evidence="9" id="KW-0472">Membrane</keyword>
<dbReference type="PANTHER" id="PTHR43047:SF72">
    <property type="entry name" value="OSMOSENSING HISTIDINE PROTEIN KINASE SLN1"/>
    <property type="match status" value="1"/>
</dbReference>
<organism evidence="12 13">
    <name type="scientific">Rhodovibrio salinarum</name>
    <dbReference type="NCBI Taxonomy" id="1087"/>
    <lineage>
        <taxon>Bacteria</taxon>
        <taxon>Pseudomonadati</taxon>
        <taxon>Pseudomonadota</taxon>
        <taxon>Alphaproteobacteria</taxon>
        <taxon>Rhodospirillales</taxon>
        <taxon>Rhodovibrionaceae</taxon>
        <taxon>Rhodovibrio</taxon>
    </lineage>
</organism>
<dbReference type="PROSITE" id="PS50839">
    <property type="entry name" value="CHASE"/>
    <property type="match status" value="1"/>
</dbReference>
<dbReference type="InterPro" id="IPR036890">
    <property type="entry name" value="HATPase_C_sf"/>
</dbReference>
<dbReference type="Pfam" id="PF02518">
    <property type="entry name" value="HATPase_c"/>
    <property type="match status" value="1"/>
</dbReference>
<evidence type="ECO:0000256" key="4">
    <source>
        <dbReference type="ARBA" id="ARBA00022553"/>
    </source>
</evidence>
<keyword evidence="8" id="KW-1133">Transmembrane helix</keyword>
<evidence type="ECO:0000313" key="13">
    <source>
        <dbReference type="Proteomes" id="UP000778970"/>
    </source>
</evidence>
<dbReference type="AlphaFoldDB" id="A0A934QK24"/>
<comment type="subcellular location">
    <subcellularLocation>
        <location evidence="2">Membrane</location>
    </subcellularLocation>
</comment>
<evidence type="ECO:0000256" key="2">
    <source>
        <dbReference type="ARBA" id="ARBA00004370"/>
    </source>
</evidence>
<evidence type="ECO:0000259" key="10">
    <source>
        <dbReference type="PROSITE" id="PS50109"/>
    </source>
</evidence>
<dbReference type="EC" id="2.7.13.3" evidence="3"/>
<dbReference type="InterPro" id="IPR006189">
    <property type="entry name" value="CHASE_dom"/>
</dbReference>
<dbReference type="Pfam" id="PF03924">
    <property type="entry name" value="CHASE"/>
    <property type="match status" value="1"/>
</dbReference>
<dbReference type="Pfam" id="PF00512">
    <property type="entry name" value="HisKA"/>
    <property type="match status" value="1"/>
</dbReference>
<dbReference type="Gene3D" id="1.10.287.130">
    <property type="match status" value="1"/>
</dbReference>
<dbReference type="Gene3D" id="3.30.565.10">
    <property type="entry name" value="Histidine kinase-like ATPase, C-terminal domain"/>
    <property type="match status" value="1"/>
</dbReference>
<evidence type="ECO:0000256" key="9">
    <source>
        <dbReference type="ARBA" id="ARBA00023136"/>
    </source>
</evidence>
<evidence type="ECO:0000313" key="12">
    <source>
        <dbReference type="EMBL" id="MBK1698329.1"/>
    </source>
</evidence>
<dbReference type="InterPro" id="IPR005467">
    <property type="entry name" value="His_kinase_dom"/>
</dbReference>
<dbReference type="PANTHER" id="PTHR43047">
    <property type="entry name" value="TWO-COMPONENT HISTIDINE PROTEIN KINASE"/>
    <property type="match status" value="1"/>
</dbReference>
<evidence type="ECO:0000256" key="6">
    <source>
        <dbReference type="ARBA" id="ARBA00022692"/>
    </source>
</evidence>
<keyword evidence="7" id="KW-0418">Kinase</keyword>
<keyword evidence="5" id="KW-0808">Transferase</keyword>
<dbReference type="InterPro" id="IPR004358">
    <property type="entry name" value="Sig_transdc_His_kin-like_C"/>
</dbReference>
<name>A0A934QK24_9PROT</name>
<dbReference type="InterPro" id="IPR042240">
    <property type="entry name" value="CHASE_sf"/>
</dbReference>
<evidence type="ECO:0000256" key="7">
    <source>
        <dbReference type="ARBA" id="ARBA00022777"/>
    </source>
</evidence>
<proteinExistence type="predicted"/>
<keyword evidence="6" id="KW-0812">Transmembrane</keyword>
<dbReference type="GO" id="GO:0000155">
    <property type="term" value="F:phosphorelay sensor kinase activity"/>
    <property type="evidence" value="ECO:0007669"/>
    <property type="project" value="InterPro"/>
</dbReference>
<comment type="caution">
    <text evidence="12">The sequence shown here is derived from an EMBL/GenBank/DDBJ whole genome shotgun (WGS) entry which is preliminary data.</text>
</comment>
<reference evidence="12" key="2">
    <citation type="journal article" date="2020" name="Microorganisms">
        <title>Osmotic Adaptation and Compatible Solute Biosynthesis of Phototrophic Bacteria as Revealed from Genome Analyses.</title>
        <authorList>
            <person name="Imhoff J.F."/>
            <person name="Rahn T."/>
            <person name="Kunzel S."/>
            <person name="Keller A."/>
            <person name="Neulinger S.C."/>
        </authorList>
    </citation>
    <scope>NUCLEOTIDE SEQUENCE</scope>
    <source>
        <strain evidence="12">DSM 9154</strain>
    </source>
</reference>
<dbReference type="InterPro" id="IPR003594">
    <property type="entry name" value="HATPase_dom"/>
</dbReference>
<sequence>MTTDSPQIHDLKSSLSERRVTLSTESYTRDGREIMHAAGQGLIGLSGLVDWITRGLPAVVVVIGIASATLLARELDTRANQRAAAEFQLETERVTALLSLQADRLEQLLRGTAAFLATDSTVTAGAFHNYVDSLDLVERFPGVRALAFNRRMRPADETALRRQLVSDPTRAELSYPAFEVWPETEQKVRFPAILVEPQLGNSQVFGYDIWSDPDRRAAAWQALATGRLQATAPVVLSQDAGQSRVSQVLVMPVIRLASLAETGAASVPQFIGFITSGVSVDAMVSGAPAADLFRRTGLSVYDAGPLDVPEAQRPPAQPLALFDATAKAEGAPEHTSEITFAGRRWVLSFNGEEAFHTPVQEALTYGTFLGGSALSLLLALLIQRLTSERRRLRAQVAVRAAELRGVNAELRHRLEEMNAAIHAKSQFLASVSHELRTPLNAIIGFSEMLQSEVFGALGSAKNREYVDDIHAAGGRLLSQVNQLLDLSRIEAGGRELQDQPVDVAAALYRCRQLVTHMSHGAGPAAERAKVHVEVPPDKPMLRADADSIDQILLNLASNAVKFSPPGALVRLVADYDDDGGIRLRVIDQGPGIPADHQAKITEPFYQVADQHSRATEGSGLGLTIVDRLARAHGARLLTDSVLGQGTSISVHFPSDRTIRETRDTAHLATG</sequence>
<feature type="domain" description="Histidine kinase" evidence="10">
    <location>
        <begin position="430"/>
        <end position="656"/>
    </location>
</feature>
<dbReference type="Proteomes" id="UP000778970">
    <property type="component" value="Unassembled WGS sequence"/>
</dbReference>
<dbReference type="SUPFAM" id="SSF47384">
    <property type="entry name" value="Homodimeric domain of signal transducing histidine kinase"/>
    <property type="match status" value="1"/>
</dbReference>
<dbReference type="InterPro" id="IPR036097">
    <property type="entry name" value="HisK_dim/P_sf"/>
</dbReference>
<evidence type="ECO:0000256" key="1">
    <source>
        <dbReference type="ARBA" id="ARBA00000085"/>
    </source>
</evidence>
<dbReference type="SUPFAM" id="SSF55874">
    <property type="entry name" value="ATPase domain of HSP90 chaperone/DNA topoisomerase II/histidine kinase"/>
    <property type="match status" value="1"/>
</dbReference>
<evidence type="ECO:0000259" key="11">
    <source>
        <dbReference type="PROSITE" id="PS50839"/>
    </source>
</evidence>
<accession>A0A934QK24</accession>
<evidence type="ECO:0000256" key="8">
    <source>
        <dbReference type="ARBA" id="ARBA00022989"/>
    </source>
</evidence>
<keyword evidence="13" id="KW-1185">Reference proteome</keyword>
<comment type="catalytic activity">
    <reaction evidence="1">
        <text>ATP + protein L-histidine = ADP + protein N-phospho-L-histidine.</text>
        <dbReference type="EC" id="2.7.13.3"/>
    </reaction>
</comment>
<gene>
    <name evidence="12" type="ORF">CKO21_13865</name>
</gene>
<protein>
    <recommendedName>
        <fullName evidence="3">histidine kinase</fullName>
        <ecNumber evidence="3">2.7.13.3</ecNumber>
    </recommendedName>
</protein>
<dbReference type="PRINTS" id="PR00344">
    <property type="entry name" value="BCTRLSENSOR"/>
</dbReference>
<dbReference type="EMBL" id="NRRE01000027">
    <property type="protein sequence ID" value="MBK1698329.1"/>
    <property type="molecule type" value="Genomic_DNA"/>
</dbReference>
<dbReference type="Gene3D" id="3.30.450.350">
    <property type="entry name" value="CHASE domain"/>
    <property type="match status" value="1"/>
</dbReference>
<dbReference type="SMART" id="SM00388">
    <property type="entry name" value="HisKA"/>
    <property type="match status" value="1"/>
</dbReference>